<evidence type="ECO:0008006" key="2">
    <source>
        <dbReference type="Google" id="ProtNLM"/>
    </source>
</evidence>
<dbReference type="EMBL" id="GBXM01030563">
    <property type="protein sequence ID" value="JAH78014.1"/>
    <property type="molecule type" value="Transcribed_RNA"/>
</dbReference>
<accession>A0A0E9VIQ0</accession>
<reference evidence="1" key="2">
    <citation type="journal article" date="2015" name="Fish Shellfish Immunol.">
        <title>Early steps in the European eel (Anguilla anguilla)-Vibrio vulnificus interaction in the gills: Role of the RtxA13 toxin.</title>
        <authorList>
            <person name="Callol A."/>
            <person name="Pajuelo D."/>
            <person name="Ebbesson L."/>
            <person name="Teles M."/>
            <person name="MacKenzie S."/>
            <person name="Amaro C."/>
        </authorList>
    </citation>
    <scope>NUCLEOTIDE SEQUENCE</scope>
</reference>
<reference evidence="1" key="1">
    <citation type="submission" date="2014-11" db="EMBL/GenBank/DDBJ databases">
        <authorList>
            <person name="Amaro Gonzalez C."/>
        </authorList>
    </citation>
    <scope>NUCLEOTIDE SEQUENCE</scope>
</reference>
<dbReference type="AlphaFoldDB" id="A0A0E9VIQ0"/>
<name>A0A0E9VIQ0_ANGAN</name>
<proteinExistence type="predicted"/>
<organism evidence="1">
    <name type="scientific">Anguilla anguilla</name>
    <name type="common">European freshwater eel</name>
    <name type="synonym">Muraena anguilla</name>
    <dbReference type="NCBI Taxonomy" id="7936"/>
    <lineage>
        <taxon>Eukaryota</taxon>
        <taxon>Metazoa</taxon>
        <taxon>Chordata</taxon>
        <taxon>Craniata</taxon>
        <taxon>Vertebrata</taxon>
        <taxon>Euteleostomi</taxon>
        <taxon>Actinopterygii</taxon>
        <taxon>Neopterygii</taxon>
        <taxon>Teleostei</taxon>
        <taxon>Anguilliformes</taxon>
        <taxon>Anguillidae</taxon>
        <taxon>Anguilla</taxon>
    </lineage>
</organism>
<evidence type="ECO:0000313" key="1">
    <source>
        <dbReference type="EMBL" id="JAH78014.1"/>
    </source>
</evidence>
<protein>
    <recommendedName>
        <fullName evidence="2">Reverse transcriptase domain-containing protein</fullName>
    </recommendedName>
</protein>
<sequence>MVEHRVVVGGILFEQGIVRSGDSQGLLLGPLLFLIYINSLDRDIQSTFVKFTDDTKWGAQQIVWNLIQEI</sequence>